<proteinExistence type="predicted"/>
<dbReference type="EMBL" id="CAMGYJ010000002">
    <property type="protein sequence ID" value="CAI0378449.1"/>
    <property type="molecule type" value="Genomic_DNA"/>
</dbReference>
<accession>A0AAV0GZJ8</accession>
<sequence>MKPIFLSLSILSADKLKPGMRAAATMESWVRGMITEERTEEVDSDDGKRGRTMKYDDVAGNRRNPSGEKRKKMKRMNCHRQS</sequence>
<evidence type="ECO:0000313" key="2">
    <source>
        <dbReference type="EMBL" id="CAI0378449.1"/>
    </source>
</evidence>
<gene>
    <name evidence="2" type="ORF">LITE_LOCUS1853</name>
</gene>
<evidence type="ECO:0000313" key="3">
    <source>
        <dbReference type="Proteomes" id="UP001154282"/>
    </source>
</evidence>
<feature type="compositionally biased region" description="Basic residues" evidence="1">
    <location>
        <begin position="69"/>
        <end position="82"/>
    </location>
</feature>
<reference evidence="2" key="1">
    <citation type="submission" date="2022-08" db="EMBL/GenBank/DDBJ databases">
        <authorList>
            <person name="Gutierrez-Valencia J."/>
        </authorList>
    </citation>
    <scope>NUCLEOTIDE SEQUENCE</scope>
</reference>
<name>A0AAV0GZJ8_9ROSI</name>
<protein>
    <submittedName>
        <fullName evidence="2">Uncharacterized protein</fullName>
    </submittedName>
</protein>
<comment type="caution">
    <text evidence="2">The sequence shown here is derived from an EMBL/GenBank/DDBJ whole genome shotgun (WGS) entry which is preliminary data.</text>
</comment>
<dbReference type="AlphaFoldDB" id="A0AAV0GZJ8"/>
<feature type="compositionally biased region" description="Basic and acidic residues" evidence="1">
    <location>
        <begin position="45"/>
        <end position="68"/>
    </location>
</feature>
<organism evidence="2 3">
    <name type="scientific">Linum tenue</name>
    <dbReference type="NCBI Taxonomy" id="586396"/>
    <lineage>
        <taxon>Eukaryota</taxon>
        <taxon>Viridiplantae</taxon>
        <taxon>Streptophyta</taxon>
        <taxon>Embryophyta</taxon>
        <taxon>Tracheophyta</taxon>
        <taxon>Spermatophyta</taxon>
        <taxon>Magnoliopsida</taxon>
        <taxon>eudicotyledons</taxon>
        <taxon>Gunneridae</taxon>
        <taxon>Pentapetalae</taxon>
        <taxon>rosids</taxon>
        <taxon>fabids</taxon>
        <taxon>Malpighiales</taxon>
        <taxon>Linaceae</taxon>
        <taxon>Linum</taxon>
    </lineage>
</organism>
<feature type="region of interest" description="Disordered" evidence="1">
    <location>
        <begin position="37"/>
        <end position="82"/>
    </location>
</feature>
<dbReference type="Proteomes" id="UP001154282">
    <property type="component" value="Unassembled WGS sequence"/>
</dbReference>
<keyword evidence="3" id="KW-1185">Reference proteome</keyword>
<evidence type="ECO:0000256" key="1">
    <source>
        <dbReference type="SAM" id="MobiDB-lite"/>
    </source>
</evidence>